<evidence type="ECO:0000313" key="1">
    <source>
        <dbReference type="EMBL" id="CAL1403259.1"/>
    </source>
</evidence>
<dbReference type="AlphaFoldDB" id="A0AAV2FXX1"/>
<protein>
    <submittedName>
        <fullName evidence="1">Uncharacterized protein</fullName>
    </submittedName>
</protein>
<name>A0AAV2FXX1_9ROSI</name>
<evidence type="ECO:0000313" key="2">
    <source>
        <dbReference type="Proteomes" id="UP001497516"/>
    </source>
</evidence>
<proteinExistence type="predicted"/>
<dbReference type="Proteomes" id="UP001497516">
    <property type="component" value="Chromosome 7"/>
</dbReference>
<gene>
    <name evidence="1" type="ORF">LTRI10_LOCUS43203</name>
</gene>
<accession>A0AAV2FXX1</accession>
<sequence length="71" mass="7719">MRRRPFSYLICPAIRSVDQSFFLASSSIRVQCCCRETAISVARPPFRSVSALDARRQPPAAASLGLPPAAP</sequence>
<organism evidence="1 2">
    <name type="scientific">Linum trigynum</name>
    <dbReference type="NCBI Taxonomy" id="586398"/>
    <lineage>
        <taxon>Eukaryota</taxon>
        <taxon>Viridiplantae</taxon>
        <taxon>Streptophyta</taxon>
        <taxon>Embryophyta</taxon>
        <taxon>Tracheophyta</taxon>
        <taxon>Spermatophyta</taxon>
        <taxon>Magnoliopsida</taxon>
        <taxon>eudicotyledons</taxon>
        <taxon>Gunneridae</taxon>
        <taxon>Pentapetalae</taxon>
        <taxon>rosids</taxon>
        <taxon>fabids</taxon>
        <taxon>Malpighiales</taxon>
        <taxon>Linaceae</taxon>
        <taxon>Linum</taxon>
    </lineage>
</organism>
<keyword evidence="2" id="KW-1185">Reference proteome</keyword>
<dbReference type="EMBL" id="OZ034820">
    <property type="protein sequence ID" value="CAL1403259.1"/>
    <property type="molecule type" value="Genomic_DNA"/>
</dbReference>
<reference evidence="1 2" key="1">
    <citation type="submission" date="2024-04" db="EMBL/GenBank/DDBJ databases">
        <authorList>
            <person name="Fracassetti M."/>
        </authorList>
    </citation>
    <scope>NUCLEOTIDE SEQUENCE [LARGE SCALE GENOMIC DNA]</scope>
</reference>